<evidence type="ECO:0000313" key="2">
    <source>
        <dbReference type="EMBL" id="QJT02857.1"/>
    </source>
</evidence>
<evidence type="ECO:0000313" key="3">
    <source>
        <dbReference type="Proteomes" id="UP000502665"/>
    </source>
</evidence>
<proteinExistence type="predicted"/>
<keyword evidence="3" id="KW-1185">Reference proteome</keyword>
<dbReference type="AlphaFoldDB" id="A0A6M4WQJ5"/>
<protein>
    <submittedName>
        <fullName evidence="2">Uncharacterized protein</fullName>
    </submittedName>
</protein>
<dbReference type="Proteomes" id="UP000502665">
    <property type="component" value="Chromosome"/>
</dbReference>
<name>A0A6M4WQJ5_9ACTN</name>
<organism evidence="2 3">
    <name type="scientific">Streptomyces asoensis</name>
    <dbReference type="NCBI Taxonomy" id="249586"/>
    <lineage>
        <taxon>Bacteria</taxon>
        <taxon>Bacillati</taxon>
        <taxon>Actinomycetota</taxon>
        <taxon>Actinomycetes</taxon>
        <taxon>Kitasatosporales</taxon>
        <taxon>Streptomycetaceae</taxon>
        <taxon>Streptomyces</taxon>
    </lineage>
</organism>
<gene>
    <name evidence="2" type="ORF">G9272_23280</name>
</gene>
<reference evidence="2" key="1">
    <citation type="submission" date="2020-03" db="EMBL/GenBank/DDBJ databases">
        <title>Molecular networking-based the target discovery of potent antiproliferative macrolactams: 5/6/7/16 polycyclic ansamycins and glycosylated trienomycin from Streptomyces cacaoi subsp. asoensis.</title>
        <authorList>
            <person name="Liu L.-L."/>
        </authorList>
    </citation>
    <scope>NUCLEOTIDE SEQUENCE [LARGE SCALE GENOMIC DNA]</scope>
    <source>
        <strain evidence="2">H2S5</strain>
    </source>
</reference>
<evidence type="ECO:0000256" key="1">
    <source>
        <dbReference type="SAM" id="MobiDB-lite"/>
    </source>
</evidence>
<feature type="region of interest" description="Disordered" evidence="1">
    <location>
        <begin position="248"/>
        <end position="270"/>
    </location>
</feature>
<accession>A0A6M4WQJ5</accession>
<sequence>MSPTPSPTSPLPSFQDGSIDAILGHAARATLPYKRANRDEGHATAFWFNELIPSEGAAGDGEVVRQYLVTAAEPTRVDLAEITLRPELCDPAPSAERLVMTGFADGWTPLPGLGVAVLPASVLHTYADRKGWSWSTDEITDGVAARAEDLAGIGADPVRAYVLGHDTGEGGEREQAVVVGVLVRAGDGSIRWGGELPQGCVGAPVFTSVILKKNQFRLVCAGVALPADGRSPGHHPVATFDRIRTALDPDAHPETAEGGSTRRWWRRRAH</sequence>
<dbReference type="RefSeq" id="WP_171398341.1">
    <property type="nucleotide sequence ID" value="NZ_CP049838.1"/>
</dbReference>
<dbReference type="EMBL" id="CP049838">
    <property type="protein sequence ID" value="QJT02857.1"/>
    <property type="molecule type" value="Genomic_DNA"/>
</dbReference>